<evidence type="ECO:0000313" key="1">
    <source>
        <dbReference type="EMBL" id="TGY00809.1"/>
    </source>
</evidence>
<dbReference type="Proteomes" id="UP000307720">
    <property type="component" value="Unassembled WGS sequence"/>
</dbReference>
<reference evidence="1" key="1">
    <citation type="submission" date="2019-04" db="EMBL/GenBank/DDBJ databases">
        <title>Microbes associate with the intestines of laboratory mice.</title>
        <authorList>
            <person name="Navarre W."/>
            <person name="Wong E."/>
            <person name="Huang K."/>
            <person name="Tropini C."/>
            <person name="Ng K."/>
            <person name="Yu B."/>
        </authorList>
    </citation>
    <scope>NUCLEOTIDE SEQUENCE</scope>
    <source>
        <strain evidence="1">NM72_1-8</strain>
    </source>
</reference>
<dbReference type="EMBL" id="SRZB01000001">
    <property type="protein sequence ID" value="TGY00809.1"/>
    <property type="molecule type" value="Genomic_DNA"/>
</dbReference>
<protein>
    <submittedName>
        <fullName evidence="1">Uncharacterized protein</fullName>
    </submittedName>
</protein>
<sequence>MKRRIEQLLNGIFEYEAPRLVVSQEEIRAVLRKGRTFRGEFRVESADKRKVKGFIYADSPRMAYEPSDFNGISEKIVYEPDITGMEEGDVLEGAFTVCSDLGEYRIPYHIEIARSMVKTSAEVIDSLEDFQKLAREDFQKAYPVFVSEGFRNMLERQKPEWIPLYEGLRTQASGYADMEEFLVGIHAKDVVNLTLEKPDAYFEGLGQNQKESAVLSKDGWGFQKLDICTDAEFLEVERPVVTTDEFIGSTYRLDYLIYPDRLHEGKNYGKIFVKSPYQTLCFEVTVAKNAENGPSGQRHEQKVRIKRLMERYVEFRLRRLSLKKWVDSSLADLKAYRNAGGAHPMLELYQAHLLFAAGREDEACILLTEFEGERGRMEKPEVRGYYLYLTTFYNKDRVYVDYVEETLLELLHQDRENWRLQWLLLYLQESLISRPADKLEAIRSQFLYGCRSRIMYLEAYGIIEKKPGMLKKLGEFEVSLLHFICREGLLDEEIIRHITDLAGREKKYSKHLYDILKQCYEEQPSGNLLKVICSLLIKGDKDGEAYFAWYEAAVESDIRLTGLYEHYVNSMGTGFQKPLPRMIKMYFSYNNTLNYQKKAAVYANVIEHREEDMRTFENYQPTIEKFMVEQLEAGHINRSLALIYRTFLNASVLNRWIAEHLAKVIFTCEVRCDSPNARYVVVVHRELEHEQRAALLGGKAEVKLFTENYQIFIEDDRGNRCTASLPYETERLLESGELLALCRNMSSECPEILLNICGAAVGEHVVGEKNVKSFWKLLDVSGIREGYKEAVRKELLDYYYANPKSASLDEFLHGISLEKFFRTDKRKLLGMLAAEGMCSEAFALVGTYGAERAELGSLVRICSRNVLSREYEPDDMLLSVCWYCFRHEKYDETLLSYLLKHYDGPIQDMKRLWKAGKQFELDTYRLEEKILLVLVFMRSGTEETEEIFDSYRKNMGKKPLISAYVIYRAYEYFVRGISVSAPVFAYIEREYEMGQEMQDVCLLALLRFYAAQPSLTDKQEGNVQKLLEEFYYRGMPFAFYRDFPTELIRPFQLQDKSYVEYRANPEASVTLSWSVERQGGGKTRKSSELMKDVYQGVFVKEFTLFYGETVHYKIREDFGGTKRETEPMTLSWDARGNMEGDTRYDLINRLAKAVSDKDKRAARDVMQLYFEQECLAKHIFPNNE</sequence>
<organism evidence="1 2">
    <name type="scientific">Hominisplanchenecus murintestinalis</name>
    <dbReference type="NCBI Taxonomy" id="2941517"/>
    <lineage>
        <taxon>Bacteria</taxon>
        <taxon>Bacillati</taxon>
        <taxon>Bacillota</taxon>
        <taxon>Clostridia</taxon>
        <taxon>Lachnospirales</taxon>
        <taxon>Lachnospiraceae</taxon>
        <taxon>Hominisplanchenecus</taxon>
    </lineage>
</organism>
<name>A0AC61R4U0_9FIRM</name>
<keyword evidence="2" id="KW-1185">Reference proteome</keyword>
<proteinExistence type="predicted"/>
<evidence type="ECO:0000313" key="2">
    <source>
        <dbReference type="Proteomes" id="UP000307720"/>
    </source>
</evidence>
<gene>
    <name evidence="1" type="ORF">E5357_01155</name>
</gene>
<comment type="caution">
    <text evidence="1">The sequence shown here is derived from an EMBL/GenBank/DDBJ whole genome shotgun (WGS) entry which is preliminary data.</text>
</comment>
<accession>A0AC61R4U0</accession>